<sequence>MALPPLPDDFILKRSTVDSVKPIVQRLVETDDLQTYLSRRPLQRNPSPTHDAAGASPPPLSPVHLSPPPAIESPLLAGLSSASKTSENEIRFPRHSDIKYSGAITELDSGDSLFRDLTSALWEELDKLKVWHGDIDLPPCEPYFLGRTEHDVERFVASAQISRAVQVLRGILGVPVYVAGPFPSSVTGSVNLVILIDGYIGGRVVQVRLEVKRPEMGPPAVFEALLAYGERRAVVQMAAELRPDWGTTDVADEKVDLAISDPPPSLSDPPPSPASPTSSPSVQTPSSPSSPPLLSPATSTPASGAPLRRSSRSTTTPPSDSPTLAVPTISGVLDSSGDDHPSDSDYRESGSDTDSRARSVGPANSATRSPAAPVSRKGPRPKDWAKWSITDGGTSLGYQQLNRIGRHTLLFLQQLGTQFGEEVWKAVTSEEQEKLKQRTAQETKGRKGRKGGSVQGKASRVLAEEDIRPHFLSRIAATTDSQMLITPANGLPFLRIGNKLHVGPSAKSHGDVSLQLVILCLLDLGKPLGLEGGDLAGRLRTTFAKISSANHLPTLSPKASSASPATSTQHTTDSTAAPPPSASNRSSAAVTDHASDAGDSSFGSTSEKMLDDVSFDVIQGGDPLDEIASPVSSTHPSPKRSPLVAPKDTIKRSQGILIDGHEFVAPGASGVASFLEVVLKDELGSGAGGNVYTDPSGTLAIKVIVPRDADSEEQYEERWDEGVQEVKALKHLEGCAAAPELYGVFVRTDEQGYKWMVIVSERIRGKRCRLGDFKKYRLKIACALMSLHSRKVLHDDVRPPNVLITDNLGIKFVDFGRALLNPTLEQCHWEMYRFTTCAEE</sequence>
<dbReference type="GO" id="GO:0004672">
    <property type="term" value="F:protein kinase activity"/>
    <property type="evidence" value="ECO:0007669"/>
    <property type="project" value="InterPro"/>
</dbReference>
<dbReference type="EMBL" id="LK052937">
    <property type="protein sequence ID" value="CDR37383.1"/>
    <property type="molecule type" value="Genomic_DNA"/>
</dbReference>
<feature type="region of interest" description="Disordered" evidence="1">
    <location>
        <begin position="621"/>
        <end position="645"/>
    </location>
</feature>
<evidence type="ECO:0000259" key="2">
    <source>
        <dbReference type="PROSITE" id="PS50011"/>
    </source>
</evidence>
<proteinExistence type="predicted"/>
<feature type="compositionally biased region" description="Low complexity" evidence="1">
    <location>
        <begin position="275"/>
        <end position="287"/>
    </location>
</feature>
<feature type="region of interest" description="Disordered" evidence="1">
    <location>
        <begin position="35"/>
        <end position="67"/>
    </location>
</feature>
<dbReference type="AlphaFoldDB" id="A0A061AII5"/>
<dbReference type="PROSITE" id="PS50011">
    <property type="entry name" value="PROTEIN_KINASE_DOM"/>
    <property type="match status" value="1"/>
</dbReference>
<dbReference type="OrthoDB" id="4062651at2759"/>
<dbReference type="PANTHER" id="PTHR48125:SF12">
    <property type="entry name" value="AT HOOK TRANSCRIPTION FACTOR FAMILY-RELATED"/>
    <property type="match status" value="1"/>
</dbReference>
<dbReference type="InterPro" id="IPR011009">
    <property type="entry name" value="Kinase-like_dom_sf"/>
</dbReference>
<dbReference type="SUPFAM" id="SSF56112">
    <property type="entry name" value="Protein kinase-like (PK-like)"/>
    <property type="match status" value="1"/>
</dbReference>
<organism evidence="3">
    <name type="scientific">Rhodotorula toruloides</name>
    <name type="common">Yeast</name>
    <name type="synonym">Rhodosporidium toruloides</name>
    <dbReference type="NCBI Taxonomy" id="5286"/>
    <lineage>
        <taxon>Eukaryota</taxon>
        <taxon>Fungi</taxon>
        <taxon>Dikarya</taxon>
        <taxon>Basidiomycota</taxon>
        <taxon>Pucciniomycotina</taxon>
        <taxon>Microbotryomycetes</taxon>
        <taxon>Sporidiobolales</taxon>
        <taxon>Sporidiobolaceae</taxon>
        <taxon>Rhodotorula</taxon>
    </lineage>
</organism>
<feature type="compositionally biased region" description="Basic and acidic residues" evidence="1">
    <location>
        <begin position="432"/>
        <end position="445"/>
    </location>
</feature>
<reference evidence="3" key="1">
    <citation type="journal article" date="2014" name="Genome Announc.">
        <title>Draft genome sequence of Rhodosporidium toruloides CECT1137, an oleaginous yeast of biotechnological interest.</title>
        <authorList>
            <person name="Morin N."/>
            <person name="Calcas X."/>
            <person name="Devillers H."/>
            <person name="Durrens P."/>
            <person name="Sherman D.J."/>
            <person name="Nicaud J.-M."/>
            <person name="Neuveglise C."/>
        </authorList>
    </citation>
    <scope>NUCLEOTIDE SEQUENCE</scope>
    <source>
        <strain evidence="3">CECT1137</strain>
    </source>
</reference>
<feature type="compositionally biased region" description="Pro residues" evidence="1">
    <location>
        <begin position="261"/>
        <end position="274"/>
    </location>
</feature>
<accession>A0A061AII5</accession>
<feature type="domain" description="Protein kinase" evidence="2">
    <location>
        <begin position="677"/>
        <end position="840"/>
    </location>
</feature>
<feature type="region of interest" description="Disordered" evidence="1">
    <location>
        <begin position="432"/>
        <end position="459"/>
    </location>
</feature>
<evidence type="ECO:0000256" key="1">
    <source>
        <dbReference type="SAM" id="MobiDB-lite"/>
    </source>
</evidence>
<dbReference type="InterPro" id="IPR000719">
    <property type="entry name" value="Prot_kinase_dom"/>
</dbReference>
<dbReference type="GO" id="GO:0005524">
    <property type="term" value="F:ATP binding"/>
    <property type="evidence" value="ECO:0007669"/>
    <property type="project" value="InterPro"/>
</dbReference>
<dbReference type="Pfam" id="PF00069">
    <property type="entry name" value="Pkinase"/>
    <property type="match status" value="1"/>
</dbReference>
<feature type="compositionally biased region" description="Pro residues" evidence="1">
    <location>
        <begin position="56"/>
        <end position="67"/>
    </location>
</feature>
<protein>
    <submittedName>
        <fullName evidence="3">RHTO0S02e14180g1_1</fullName>
    </submittedName>
</protein>
<feature type="compositionally biased region" description="Low complexity" evidence="1">
    <location>
        <begin position="553"/>
        <end position="589"/>
    </location>
</feature>
<name>A0A061AII5_RHOTO</name>
<dbReference type="Gene3D" id="1.10.510.10">
    <property type="entry name" value="Transferase(Phosphotransferase) domain 1"/>
    <property type="match status" value="1"/>
</dbReference>
<gene>
    <name evidence="3" type="ORF">RHTO0S_02e14180g</name>
</gene>
<feature type="compositionally biased region" description="Basic and acidic residues" evidence="1">
    <location>
        <begin position="337"/>
        <end position="357"/>
    </location>
</feature>
<feature type="compositionally biased region" description="Low complexity" evidence="1">
    <location>
        <begin position="312"/>
        <end position="323"/>
    </location>
</feature>
<dbReference type="PANTHER" id="PTHR48125">
    <property type="entry name" value="LP07818P1"/>
    <property type="match status" value="1"/>
</dbReference>
<feature type="region of interest" description="Disordered" evidence="1">
    <location>
        <begin position="552"/>
        <end position="606"/>
    </location>
</feature>
<evidence type="ECO:0000313" key="3">
    <source>
        <dbReference type="EMBL" id="CDR37383.1"/>
    </source>
</evidence>
<feature type="region of interest" description="Disordered" evidence="1">
    <location>
        <begin position="258"/>
        <end position="388"/>
    </location>
</feature>